<reference evidence="1 2" key="1">
    <citation type="submission" date="2016-10" db="EMBL/GenBank/DDBJ databases">
        <authorList>
            <person name="de Groot N.N."/>
        </authorList>
    </citation>
    <scope>NUCLEOTIDE SEQUENCE [LARGE SCALE GENOMIC DNA]</scope>
    <source>
        <strain evidence="1 2">DSM 5522</strain>
    </source>
</reference>
<dbReference type="OrthoDB" id="9777133at2"/>
<keyword evidence="2" id="KW-1185">Reference proteome</keyword>
<sequence>MKIILSPDKQMNVDTDTLEPLGLSVFIDKSEEILSFLKGKSYEELKNLWACNDKIAMQNFERLKNMNLRKNL</sequence>
<accession>A0A1I0XI15</accession>
<gene>
    <name evidence="1" type="ORF">SAMN05216249_106153</name>
</gene>
<evidence type="ECO:0000313" key="2">
    <source>
        <dbReference type="Proteomes" id="UP000198838"/>
    </source>
</evidence>
<dbReference type="InterPro" id="IPR005583">
    <property type="entry name" value="YaaA"/>
</dbReference>
<name>A0A1I0XI15_9FIRM</name>
<protein>
    <submittedName>
        <fullName evidence="1">Uncharacterized protein</fullName>
    </submittedName>
</protein>
<dbReference type="STRING" id="1120918.SAMN05216249_106153"/>
<dbReference type="Pfam" id="PF03883">
    <property type="entry name" value="H2O2_YaaD"/>
    <property type="match status" value="1"/>
</dbReference>
<proteinExistence type="predicted"/>
<dbReference type="EMBL" id="FOJY01000006">
    <property type="protein sequence ID" value="SFB00066.1"/>
    <property type="molecule type" value="Genomic_DNA"/>
</dbReference>
<dbReference type="Proteomes" id="UP000198838">
    <property type="component" value="Unassembled WGS sequence"/>
</dbReference>
<dbReference type="AlphaFoldDB" id="A0A1I0XI15"/>
<dbReference type="RefSeq" id="WP_092871595.1">
    <property type="nucleotide sequence ID" value="NZ_FOJY01000006.1"/>
</dbReference>
<evidence type="ECO:0000313" key="1">
    <source>
        <dbReference type="EMBL" id="SFB00066.1"/>
    </source>
</evidence>
<organism evidence="1 2">
    <name type="scientific">Acetitomaculum ruminis DSM 5522</name>
    <dbReference type="NCBI Taxonomy" id="1120918"/>
    <lineage>
        <taxon>Bacteria</taxon>
        <taxon>Bacillati</taxon>
        <taxon>Bacillota</taxon>
        <taxon>Clostridia</taxon>
        <taxon>Lachnospirales</taxon>
        <taxon>Lachnospiraceae</taxon>
        <taxon>Acetitomaculum</taxon>
    </lineage>
</organism>